<dbReference type="SUPFAM" id="SSF57667">
    <property type="entry name" value="beta-beta-alpha zinc fingers"/>
    <property type="match status" value="1"/>
</dbReference>
<keyword evidence="1" id="KW-0862">Zinc</keyword>
<reference evidence="6" key="1">
    <citation type="submission" date="2017-02" db="UniProtKB">
        <authorList>
            <consortium name="WormBaseParasite"/>
        </authorList>
    </citation>
    <scope>IDENTIFICATION</scope>
</reference>
<gene>
    <name evidence="4" type="ORF">HNAJ_LOCUS7499</name>
</gene>
<name>A0A0R3TK39_RODNA</name>
<feature type="domain" description="C2H2-type" evidence="3">
    <location>
        <begin position="173"/>
        <end position="200"/>
    </location>
</feature>
<dbReference type="STRING" id="102285.A0A0R3TK39"/>
<dbReference type="Gene3D" id="3.30.160.60">
    <property type="entry name" value="Classic Zinc Finger"/>
    <property type="match status" value="1"/>
</dbReference>
<organism evidence="6">
    <name type="scientific">Rodentolepis nana</name>
    <name type="common">Dwarf tapeworm</name>
    <name type="synonym">Hymenolepis nana</name>
    <dbReference type="NCBI Taxonomy" id="102285"/>
    <lineage>
        <taxon>Eukaryota</taxon>
        <taxon>Metazoa</taxon>
        <taxon>Spiralia</taxon>
        <taxon>Lophotrochozoa</taxon>
        <taxon>Platyhelminthes</taxon>
        <taxon>Cestoda</taxon>
        <taxon>Eucestoda</taxon>
        <taxon>Cyclophyllidea</taxon>
        <taxon>Hymenolepididae</taxon>
        <taxon>Rodentolepis</taxon>
    </lineage>
</organism>
<reference evidence="4 5" key="2">
    <citation type="submission" date="2018-11" db="EMBL/GenBank/DDBJ databases">
        <authorList>
            <consortium name="Pathogen Informatics"/>
        </authorList>
    </citation>
    <scope>NUCLEOTIDE SEQUENCE [LARGE SCALE GENOMIC DNA]</scope>
</reference>
<feature type="compositionally biased region" description="Polar residues" evidence="2">
    <location>
        <begin position="266"/>
        <end position="277"/>
    </location>
</feature>
<feature type="region of interest" description="Disordered" evidence="2">
    <location>
        <begin position="246"/>
        <end position="280"/>
    </location>
</feature>
<accession>A0A0R3TK39</accession>
<dbReference type="Proteomes" id="UP000278807">
    <property type="component" value="Unassembled WGS sequence"/>
</dbReference>
<dbReference type="InterPro" id="IPR036236">
    <property type="entry name" value="Znf_C2H2_sf"/>
</dbReference>
<keyword evidence="5" id="KW-1185">Reference proteome</keyword>
<sequence>MTPSPSLPSINEFFADFFRFLSMPRMLPPSIPPNFPPLQTPPRCQPTKEIPLDLSRKTAIAFPATSGSNQRKSKVPIGGSRASPQNNHHGHHHPHHHYHHHGSGKQPIPRCFECKRLFPSLWDLNTHFLREHQSSLQREFTQNRSWKTCSLENISVQQLQATLRKGSVERTGYPCPHCEYFAKWPTELQKHIMVHSKERPHQCIICGLTYKWKWDLGRHFDKSHHHAVNPYKKTCFSMKVTRQQQQQQQQQKLTKRNLGKKCGQKAVQNNTTNSPHLNGQGLGSTIPPLLLSNFLPQLPKSYFERFYGY</sequence>
<proteinExistence type="predicted"/>
<feature type="compositionally biased region" description="Basic residues" evidence="2">
    <location>
        <begin position="253"/>
        <end position="263"/>
    </location>
</feature>
<evidence type="ECO:0000313" key="4">
    <source>
        <dbReference type="EMBL" id="VDO03359.1"/>
    </source>
</evidence>
<evidence type="ECO:0000259" key="3">
    <source>
        <dbReference type="PROSITE" id="PS50157"/>
    </source>
</evidence>
<dbReference type="InterPro" id="IPR013087">
    <property type="entry name" value="Znf_C2H2_type"/>
</dbReference>
<keyword evidence="1" id="KW-0479">Metal-binding</keyword>
<dbReference type="WBParaSite" id="HNAJ_0000750301-mRNA-1">
    <property type="protein sequence ID" value="HNAJ_0000750301-mRNA-1"/>
    <property type="gene ID" value="HNAJ_0000750301"/>
</dbReference>
<evidence type="ECO:0000313" key="6">
    <source>
        <dbReference type="WBParaSite" id="HNAJ_0000750301-mRNA-1"/>
    </source>
</evidence>
<dbReference type="SMART" id="SM00355">
    <property type="entry name" value="ZnF_C2H2"/>
    <property type="match status" value="3"/>
</dbReference>
<dbReference type="OrthoDB" id="6365676at2759"/>
<feature type="region of interest" description="Disordered" evidence="2">
    <location>
        <begin position="64"/>
        <end position="104"/>
    </location>
</feature>
<dbReference type="PROSITE" id="PS50157">
    <property type="entry name" value="ZINC_FINGER_C2H2_2"/>
    <property type="match status" value="1"/>
</dbReference>
<keyword evidence="1" id="KW-0863">Zinc-finger</keyword>
<evidence type="ECO:0000313" key="5">
    <source>
        <dbReference type="Proteomes" id="UP000278807"/>
    </source>
</evidence>
<dbReference type="AlphaFoldDB" id="A0A0R3TK39"/>
<evidence type="ECO:0000256" key="1">
    <source>
        <dbReference type="PROSITE-ProRule" id="PRU00042"/>
    </source>
</evidence>
<dbReference type="PROSITE" id="PS00028">
    <property type="entry name" value="ZINC_FINGER_C2H2_1"/>
    <property type="match status" value="2"/>
</dbReference>
<feature type="compositionally biased region" description="Basic residues" evidence="2">
    <location>
        <begin position="88"/>
        <end position="103"/>
    </location>
</feature>
<dbReference type="GO" id="GO:0008270">
    <property type="term" value="F:zinc ion binding"/>
    <property type="evidence" value="ECO:0007669"/>
    <property type="project" value="UniProtKB-KW"/>
</dbReference>
<dbReference type="EMBL" id="UZAE01012066">
    <property type="protein sequence ID" value="VDO03359.1"/>
    <property type="molecule type" value="Genomic_DNA"/>
</dbReference>
<evidence type="ECO:0000256" key="2">
    <source>
        <dbReference type="SAM" id="MobiDB-lite"/>
    </source>
</evidence>
<protein>
    <submittedName>
        <fullName evidence="6">C2H2-type domain-containing protein</fullName>
    </submittedName>
</protein>